<dbReference type="AlphaFoldDB" id="N4TLG5"/>
<dbReference type="STRING" id="1229664.N4TLG5"/>
<dbReference type="VEuPathDB" id="FungiDB:FOC1_g10000130"/>
<dbReference type="InterPro" id="IPR027417">
    <property type="entry name" value="P-loop_NTPase"/>
</dbReference>
<dbReference type="HOGENOM" id="CLU_2549120_0_0_1"/>
<gene>
    <name evidence="1" type="ORF">FOC1_g10000130</name>
</gene>
<dbReference type="EMBL" id="KB731221">
    <property type="protein sequence ID" value="ENH63509.1"/>
    <property type="molecule type" value="Genomic_DNA"/>
</dbReference>
<evidence type="ECO:0000313" key="1">
    <source>
        <dbReference type="EMBL" id="ENH63509.1"/>
    </source>
</evidence>
<name>N4TLG5_FUSC1</name>
<dbReference type="Proteomes" id="UP000016928">
    <property type="component" value="Unassembled WGS sequence"/>
</dbReference>
<evidence type="ECO:0000313" key="2">
    <source>
        <dbReference type="Proteomes" id="UP000016928"/>
    </source>
</evidence>
<protein>
    <submittedName>
        <fullName evidence="1">Uncharacterized protein</fullName>
    </submittedName>
</protein>
<dbReference type="Gene3D" id="3.40.50.300">
    <property type="entry name" value="P-loop containing nucleotide triphosphate hydrolases"/>
    <property type="match status" value="1"/>
</dbReference>
<accession>N4TLG5</accession>
<reference evidence="2" key="1">
    <citation type="submission" date="2012-09" db="EMBL/GenBank/DDBJ databases">
        <title>Genome sequencing and comparative transcriptomics of race 1 and race 4 of banana pathogen: Fusarium oxysporum f. sp. cubense.</title>
        <authorList>
            <person name="Fang X."/>
            <person name="Huang J."/>
        </authorList>
    </citation>
    <scope>NUCLEOTIDE SEQUENCE [LARGE SCALE GENOMIC DNA]</scope>
    <source>
        <strain evidence="2">race 1</strain>
    </source>
</reference>
<organism evidence="1 2">
    <name type="scientific">Fusarium oxysporum f. sp. cubense (strain race 1)</name>
    <name type="common">Panama disease fungus</name>
    <dbReference type="NCBI Taxonomy" id="1229664"/>
    <lineage>
        <taxon>Eukaryota</taxon>
        <taxon>Fungi</taxon>
        <taxon>Dikarya</taxon>
        <taxon>Ascomycota</taxon>
        <taxon>Pezizomycotina</taxon>
        <taxon>Sordariomycetes</taxon>
        <taxon>Hypocreomycetidae</taxon>
        <taxon>Hypocreales</taxon>
        <taxon>Nectriaceae</taxon>
        <taxon>Fusarium</taxon>
        <taxon>Fusarium oxysporum species complex</taxon>
    </lineage>
</organism>
<reference evidence="2" key="2">
    <citation type="journal article" date="2014" name="PLoS ONE">
        <title>Genome and Transcriptome Analysis of the Fungal Pathogen Fusarium oxysporum f. sp. cubense Causing Banana Vascular Wilt Disease.</title>
        <authorList>
            <person name="Guo L."/>
            <person name="Han L."/>
            <person name="Yang L."/>
            <person name="Zeng H."/>
            <person name="Fan D."/>
            <person name="Zhu Y."/>
            <person name="Feng Y."/>
            <person name="Wang G."/>
            <person name="Peng C."/>
            <person name="Jiang X."/>
            <person name="Zhou D."/>
            <person name="Ni P."/>
            <person name="Liang C."/>
            <person name="Liu L."/>
            <person name="Wang J."/>
            <person name="Mao C."/>
            <person name="Fang X."/>
            <person name="Peng M."/>
            <person name="Huang J."/>
        </authorList>
    </citation>
    <scope>NUCLEOTIDE SEQUENCE [LARGE SCALE GENOMIC DNA]</scope>
    <source>
        <strain evidence="2">race 1</strain>
    </source>
</reference>
<feature type="non-terminal residue" evidence="1">
    <location>
        <position position="1"/>
    </location>
</feature>
<proteinExistence type="predicted"/>
<sequence length="83" mass="9307">NRKELIEKGGAPWTFNRDATMEFTQRVQTPSDQVIIALTSDHAKNDPVPGGLKIGPEVQVCLFEVNYLPSKEEPWDAIARLID</sequence>